<dbReference type="AlphaFoldDB" id="A0A316UHD2"/>
<dbReference type="PROSITE" id="PS00636">
    <property type="entry name" value="DNAJ_1"/>
    <property type="match status" value="1"/>
</dbReference>
<dbReference type="PANTHER" id="PTHR44924:SF1">
    <property type="entry name" value="DNAJ SUBFAMILY A MEMBER 2"/>
    <property type="match status" value="1"/>
</dbReference>
<evidence type="ECO:0000313" key="3">
    <source>
        <dbReference type="EMBL" id="PWN24314.1"/>
    </source>
</evidence>
<dbReference type="Proteomes" id="UP000245942">
    <property type="component" value="Unassembled WGS sequence"/>
</dbReference>
<dbReference type="PRINTS" id="PR00625">
    <property type="entry name" value="JDOMAIN"/>
</dbReference>
<dbReference type="InterPro" id="IPR001623">
    <property type="entry name" value="DnaJ_domain"/>
</dbReference>
<dbReference type="CDD" id="cd06257">
    <property type="entry name" value="DnaJ"/>
    <property type="match status" value="1"/>
</dbReference>
<dbReference type="SUPFAM" id="SSF46565">
    <property type="entry name" value="Chaperone J-domain"/>
    <property type="match status" value="1"/>
</dbReference>
<dbReference type="PROSITE" id="PS50076">
    <property type="entry name" value="DNAJ_2"/>
    <property type="match status" value="1"/>
</dbReference>
<feature type="domain" description="J" evidence="2">
    <location>
        <begin position="109"/>
        <end position="174"/>
    </location>
</feature>
<dbReference type="EMBL" id="KZ819321">
    <property type="protein sequence ID" value="PWN24314.1"/>
    <property type="molecule type" value="Genomic_DNA"/>
</dbReference>
<keyword evidence="4" id="KW-1185">Reference proteome</keyword>
<feature type="compositionally biased region" description="Low complexity" evidence="1">
    <location>
        <begin position="232"/>
        <end position="255"/>
    </location>
</feature>
<feature type="compositionally biased region" description="Basic and acidic residues" evidence="1">
    <location>
        <begin position="265"/>
        <end position="284"/>
    </location>
</feature>
<proteinExistence type="predicted"/>
<evidence type="ECO:0000313" key="4">
    <source>
        <dbReference type="Proteomes" id="UP000245942"/>
    </source>
</evidence>
<name>A0A316UHD2_9BASI</name>
<dbReference type="SMART" id="SM00271">
    <property type="entry name" value="DnaJ"/>
    <property type="match status" value="1"/>
</dbReference>
<dbReference type="InterPro" id="IPR018253">
    <property type="entry name" value="DnaJ_domain_CS"/>
</dbReference>
<gene>
    <name evidence="3" type="ORF">BCV69DRAFT_244474</name>
</gene>
<dbReference type="InterPro" id="IPR036869">
    <property type="entry name" value="J_dom_sf"/>
</dbReference>
<organism evidence="3 4">
    <name type="scientific">Pseudomicrostroma glucosiphilum</name>
    <dbReference type="NCBI Taxonomy" id="1684307"/>
    <lineage>
        <taxon>Eukaryota</taxon>
        <taxon>Fungi</taxon>
        <taxon>Dikarya</taxon>
        <taxon>Basidiomycota</taxon>
        <taxon>Ustilaginomycotina</taxon>
        <taxon>Exobasidiomycetes</taxon>
        <taxon>Microstromatales</taxon>
        <taxon>Microstromatales incertae sedis</taxon>
        <taxon>Pseudomicrostroma</taxon>
    </lineage>
</organism>
<dbReference type="PANTHER" id="PTHR44924">
    <property type="entry name" value="DNAJ SUBFAMILY A MEMBER 2"/>
    <property type="match status" value="1"/>
</dbReference>
<dbReference type="OrthoDB" id="552049at2759"/>
<dbReference type="RefSeq" id="XP_025351474.1">
    <property type="nucleotide sequence ID" value="XM_025490111.1"/>
</dbReference>
<evidence type="ECO:0000256" key="1">
    <source>
        <dbReference type="SAM" id="MobiDB-lite"/>
    </source>
</evidence>
<dbReference type="InterPro" id="IPR026894">
    <property type="entry name" value="DnaJ_X"/>
</dbReference>
<accession>A0A316UHD2</accession>
<dbReference type="Pfam" id="PF00226">
    <property type="entry name" value="DnaJ"/>
    <property type="match status" value="1"/>
</dbReference>
<sequence length="506" mass="55191">MASASTSTSAGTGLVLPSRPKQPYLSVVCPYPQCGTQLEYLPPTASQVSNLPSTEKTFKVTCFSCKGRFEPPNSARLLREARGSTAADEKRAAAPKRRIGTDQRPLDLEYYDILNLPPTCSQDDIKKAYRKLAIKLHPDKNPNNPEVEEAFKKLATAYQVLSDPELRHKYNEFGASTPGLVPEDGFVDPEEVFGSLFGGGRFKDIIGTISIGKDMKEALQQDSEELERQAEAESNASGEANGDGTSSSSGNATAAKTPGLSPEAKAAKEEKERERTEERAKQREERVVKLAEHLIRRLSVYTESVRGIGSGEEALKEEVKRSFREITRLEAEELKGESYGVELLHVVGFIYLSKSKHYLASSYVWGLGGMYHSLTSSAHIVSSTVSTVRAALELKNVFEELKKAEDGGITEDRRKELEEKAATKGMQALFKGASLEVESILREVCDRVLYPSPSTDGQGEGSISKETQKLRAVALGIVGSVYTEVKAAPGGIGGEEEYVKIDAKGR</sequence>
<evidence type="ECO:0000259" key="2">
    <source>
        <dbReference type="PROSITE" id="PS50076"/>
    </source>
</evidence>
<protein>
    <submittedName>
        <fullName evidence="3">DnaJ-domain-containing protein</fullName>
    </submittedName>
</protein>
<dbReference type="Gene3D" id="1.10.287.110">
    <property type="entry name" value="DnaJ domain"/>
    <property type="match status" value="1"/>
</dbReference>
<dbReference type="GeneID" id="37011845"/>
<reference evidence="3 4" key="1">
    <citation type="journal article" date="2018" name="Mol. Biol. Evol.">
        <title>Broad Genomic Sampling Reveals a Smut Pathogenic Ancestry of the Fungal Clade Ustilaginomycotina.</title>
        <authorList>
            <person name="Kijpornyongpan T."/>
            <person name="Mondo S.J."/>
            <person name="Barry K."/>
            <person name="Sandor L."/>
            <person name="Lee J."/>
            <person name="Lipzen A."/>
            <person name="Pangilinan J."/>
            <person name="LaButti K."/>
            <person name="Hainaut M."/>
            <person name="Henrissat B."/>
            <person name="Grigoriev I.V."/>
            <person name="Spatafora J.W."/>
            <person name="Aime M.C."/>
        </authorList>
    </citation>
    <scope>NUCLEOTIDE SEQUENCE [LARGE SCALE GENOMIC DNA]</scope>
    <source>
        <strain evidence="3 4">MCA 4718</strain>
    </source>
</reference>
<dbReference type="STRING" id="1684307.A0A316UHD2"/>
<feature type="region of interest" description="Disordered" evidence="1">
    <location>
        <begin position="220"/>
        <end position="284"/>
    </location>
</feature>
<dbReference type="Pfam" id="PF14308">
    <property type="entry name" value="DnaJ-X"/>
    <property type="match status" value="1"/>
</dbReference>